<reference evidence="1" key="1">
    <citation type="submission" date="2020-03" db="EMBL/GenBank/DDBJ databases">
        <title>The deep terrestrial virosphere.</title>
        <authorList>
            <person name="Holmfeldt K."/>
            <person name="Nilsson E."/>
            <person name="Simone D."/>
            <person name="Lopez-Fernandez M."/>
            <person name="Wu X."/>
            <person name="de Brujin I."/>
            <person name="Lundin D."/>
            <person name="Andersson A."/>
            <person name="Bertilsson S."/>
            <person name="Dopson M."/>
        </authorList>
    </citation>
    <scope>NUCLEOTIDE SEQUENCE</scope>
    <source>
        <strain evidence="1">MM415A02626</strain>
    </source>
</reference>
<evidence type="ECO:0000313" key="1">
    <source>
        <dbReference type="EMBL" id="QJA72731.1"/>
    </source>
</evidence>
<dbReference type="EMBL" id="MT141974">
    <property type="protein sequence ID" value="QJA72731.1"/>
    <property type="molecule type" value="Genomic_DNA"/>
</dbReference>
<gene>
    <name evidence="1" type="ORF">MM415A02626_0004</name>
</gene>
<proteinExistence type="predicted"/>
<sequence length="103" mass="12032">MKRKNVEVMNKYRLSADATNIILQEKQTITGTGKSLTKRQVGDVYWNNIAFFSNPRNALIHIIEKEIRELWVEDLKEVVKRVDKLEKMVQGIPLDLLPQVVRQ</sequence>
<accession>A0A6M3JU49</accession>
<dbReference type="AlphaFoldDB" id="A0A6M3JU49"/>
<organism evidence="1">
    <name type="scientific">viral metagenome</name>
    <dbReference type="NCBI Taxonomy" id="1070528"/>
    <lineage>
        <taxon>unclassified sequences</taxon>
        <taxon>metagenomes</taxon>
        <taxon>organismal metagenomes</taxon>
    </lineage>
</organism>
<protein>
    <submittedName>
        <fullName evidence="1">Uncharacterized protein</fullName>
    </submittedName>
</protein>
<name>A0A6M3JU49_9ZZZZ</name>